<feature type="domain" description="Glycosyltransferase subfamily 4-like N-terminal" evidence="1">
    <location>
        <begin position="12"/>
        <end position="185"/>
    </location>
</feature>
<dbReference type="CDD" id="cd03801">
    <property type="entry name" value="GT4_PimA-like"/>
    <property type="match status" value="1"/>
</dbReference>
<name>A0ABU2G3E1_9EURY</name>
<dbReference type="Gene3D" id="3.40.50.2000">
    <property type="entry name" value="Glycogen Phosphorylase B"/>
    <property type="match status" value="2"/>
</dbReference>
<evidence type="ECO:0000259" key="1">
    <source>
        <dbReference type="Pfam" id="PF13439"/>
    </source>
</evidence>
<dbReference type="Pfam" id="PF13439">
    <property type="entry name" value="Glyco_transf_4"/>
    <property type="match status" value="1"/>
</dbReference>
<reference evidence="2 3" key="1">
    <citation type="submission" date="2022-06" db="EMBL/GenBank/DDBJ databases">
        <title>Halogeometricum sp. a new haloarchaeum isolate from saline soil.</title>
        <authorList>
            <person name="Strakova D."/>
            <person name="Galisteo C."/>
            <person name="Sanchez-Porro C."/>
            <person name="Ventosa A."/>
        </authorList>
    </citation>
    <scope>NUCLEOTIDE SEQUENCE [LARGE SCALE GENOMIC DNA]</scope>
    <source>
        <strain evidence="3">S3BR25-2</strain>
    </source>
</reference>
<dbReference type="Proteomes" id="UP001254813">
    <property type="component" value="Unassembled WGS sequence"/>
</dbReference>
<proteinExistence type="predicted"/>
<dbReference type="RefSeq" id="WP_310929177.1">
    <property type="nucleotide sequence ID" value="NZ_JAMQOQ010000003.1"/>
</dbReference>
<dbReference type="Pfam" id="PF13692">
    <property type="entry name" value="Glyco_trans_1_4"/>
    <property type="match status" value="1"/>
</dbReference>
<accession>A0ABU2G3E1</accession>
<protein>
    <submittedName>
        <fullName evidence="2">Glycosyltransferase family 4 protein</fullName>
    </submittedName>
</protein>
<evidence type="ECO:0000313" key="2">
    <source>
        <dbReference type="EMBL" id="MDS0295305.1"/>
    </source>
</evidence>
<gene>
    <name evidence="2" type="ORF">NDI79_14095</name>
</gene>
<dbReference type="PANTHER" id="PTHR12526">
    <property type="entry name" value="GLYCOSYLTRANSFERASE"/>
    <property type="match status" value="1"/>
</dbReference>
<dbReference type="InterPro" id="IPR028098">
    <property type="entry name" value="Glyco_trans_4-like_N"/>
</dbReference>
<organism evidence="2 3">
    <name type="scientific">Halogeometricum luteum</name>
    <dbReference type="NCBI Taxonomy" id="2950537"/>
    <lineage>
        <taxon>Archaea</taxon>
        <taxon>Methanobacteriati</taxon>
        <taxon>Methanobacteriota</taxon>
        <taxon>Stenosarchaea group</taxon>
        <taxon>Halobacteria</taxon>
        <taxon>Halobacteriales</taxon>
        <taxon>Haloferacaceae</taxon>
        <taxon>Halogeometricum</taxon>
    </lineage>
</organism>
<keyword evidence="3" id="KW-1185">Reference proteome</keyword>
<sequence length="394" mass="43561">MHVLYIVGQSTGGLPHYTAELANAVSEHADVTVMKPAETTADDLFDEEVTLIDAFDHLGVSMPQLYKLDVNPLDFARGFLSYRNVKRLRGVDVDIVHDTTDLFPQVKLFLKLYGIDDRHALVVTRHEVSSKRLSLSRPPVMVEDAIDYVIPDLNVARVVVHTENQRRAMIGRGTPPEAIDVIPHGAYSVFGDHSDVDAPTERNCLLFFGNVVTPKGIDTLVEAIPLVKREVPDVTLLIAGEGNIPERSRAIIGAHEENFEVHDYFVPNDRVKEFFARAEVVTLPYRFQDGTKGHSGALATAFSFGKPVVASTAGEFESLVGETESGLVVPPEDPERLADAIVRVLTDDEARQRMAANSLRMAERLSWDSVAERYLAVYESVLAGRAVHRPVSRT</sequence>
<dbReference type="SUPFAM" id="SSF53756">
    <property type="entry name" value="UDP-Glycosyltransferase/glycogen phosphorylase"/>
    <property type="match status" value="1"/>
</dbReference>
<comment type="caution">
    <text evidence="2">The sequence shown here is derived from an EMBL/GenBank/DDBJ whole genome shotgun (WGS) entry which is preliminary data.</text>
</comment>
<dbReference type="EMBL" id="JAMQOQ010000003">
    <property type="protein sequence ID" value="MDS0295305.1"/>
    <property type="molecule type" value="Genomic_DNA"/>
</dbReference>
<dbReference type="PANTHER" id="PTHR12526:SF572">
    <property type="entry name" value="BLL5144 PROTEIN"/>
    <property type="match status" value="1"/>
</dbReference>
<evidence type="ECO:0000313" key="3">
    <source>
        <dbReference type="Proteomes" id="UP001254813"/>
    </source>
</evidence>